<dbReference type="InterPro" id="IPR002686">
    <property type="entry name" value="Transposase_17"/>
</dbReference>
<feature type="non-terminal residue" evidence="2">
    <location>
        <position position="127"/>
    </location>
</feature>
<dbReference type="SUPFAM" id="SSF143422">
    <property type="entry name" value="Transposase IS200-like"/>
    <property type="match status" value="1"/>
</dbReference>
<dbReference type="AlphaFoldDB" id="A0A0F9AGK3"/>
<comment type="caution">
    <text evidence="2">The sequence shown here is derived from an EMBL/GenBank/DDBJ whole genome shotgun (WGS) entry which is preliminary data.</text>
</comment>
<dbReference type="GO" id="GO:0006313">
    <property type="term" value="P:DNA transposition"/>
    <property type="evidence" value="ECO:0007669"/>
    <property type="project" value="InterPro"/>
</dbReference>
<feature type="domain" description="Transposase IS200-like" evidence="1">
    <location>
        <begin position="2"/>
        <end position="98"/>
    </location>
</feature>
<dbReference type="InterPro" id="IPR036515">
    <property type="entry name" value="Transposase_17_sf"/>
</dbReference>
<dbReference type="Gene3D" id="3.30.70.1290">
    <property type="entry name" value="Transposase IS200-like"/>
    <property type="match status" value="1"/>
</dbReference>
<organism evidence="2">
    <name type="scientific">marine sediment metagenome</name>
    <dbReference type="NCBI Taxonomy" id="412755"/>
    <lineage>
        <taxon>unclassified sequences</taxon>
        <taxon>metagenomes</taxon>
        <taxon>ecological metagenomes</taxon>
    </lineage>
</organism>
<reference evidence="2" key="1">
    <citation type="journal article" date="2015" name="Nature">
        <title>Complex archaea that bridge the gap between prokaryotes and eukaryotes.</title>
        <authorList>
            <person name="Spang A."/>
            <person name="Saw J.H."/>
            <person name="Jorgensen S.L."/>
            <person name="Zaremba-Niedzwiedzka K."/>
            <person name="Martijn J."/>
            <person name="Lind A.E."/>
            <person name="van Eijk R."/>
            <person name="Schleper C."/>
            <person name="Guy L."/>
            <person name="Ettema T.J."/>
        </authorList>
    </citation>
    <scope>NUCLEOTIDE SEQUENCE</scope>
</reference>
<dbReference type="NCBIfam" id="NF033573">
    <property type="entry name" value="transpos_IS200"/>
    <property type="match status" value="1"/>
</dbReference>
<dbReference type="Pfam" id="PF01797">
    <property type="entry name" value="Y1_Tnp"/>
    <property type="match status" value="1"/>
</dbReference>
<name>A0A0F9AGK3_9ZZZZ</name>
<evidence type="ECO:0000259" key="1">
    <source>
        <dbReference type="SMART" id="SM01321"/>
    </source>
</evidence>
<evidence type="ECO:0000313" key="2">
    <source>
        <dbReference type="EMBL" id="KKK71306.1"/>
    </source>
</evidence>
<sequence>MIKSDLLTRLIEFIGGIIRKRNGKLLAINGMEDHIHLLVTFSPKMAVSDQVRDIKSLSSGWIHDTFPDRKQFAWQEGYSAFSVSRSVVPKVVAYIAAQQRHHKKMTFQQELVSLLKKHGIDYDERYI</sequence>
<dbReference type="PANTHER" id="PTHR33360:SF2">
    <property type="entry name" value="TRANSPOSASE FOR INSERTION SEQUENCE ELEMENT IS200"/>
    <property type="match status" value="1"/>
</dbReference>
<accession>A0A0F9AGK3</accession>
<gene>
    <name evidence="2" type="ORF">LCGC14_2915220</name>
</gene>
<dbReference type="GO" id="GO:0004803">
    <property type="term" value="F:transposase activity"/>
    <property type="evidence" value="ECO:0007669"/>
    <property type="project" value="InterPro"/>
</dbReference>
<protein>
    <recommendedName>
        <fullName evidence="1">Transposase IS200-like domain-containing protein</fullName>
    </recommendedName>
</protein>
<dbReference type="EMBL" id="LAZR01057798">
    <property type="protein sequence ID" value="KKK71306.1"/>
    <property type="molecule type" value="Genomic_DNA"/>
</dbReference>
<dbReference type="GO" id="GO:0003677">
    <property type="term" value="F:DNA binding"/>
    <property type="evidence" value="ECO:0007669"/>
    <property type="project" value="InterPro"/>
</dbReference>
<dbReference type="PANTHER" id="PTHR33360">
    <property type="entry name" value="TRANSPOSASE FOR INSERTION SEQUENCE ELEMENT IS200"/>
    <property type="match status" value="1"/>
</dbReference>
<dbReference type="SMART" id="SM01321">
    <property type="entry name" value="Y1_Tnp"/>
    <property type="match status" value="1"/>
</dbReference>
<proteinExistence type="predicted"/>